<dbReference type="InterPro" id="IPR050525">
    <property type="entry name" value="ECM_Assembly_Org"/>
</dbReference>
<reference evidence="5" key="1">
    <citation type="journal article" date="2023" name="Mol. Biol. Evol.">
        <title>Third-Generation Sequencing Reveals the Adaptive Role of the Epigenome in Three Deep-Sea Polychaetes.</title>
        <authorList>
            <person name="Perez M."/>
            <person name="Aroh O."/>
            <person name="Sun Y."/>
            <person name="Lan Y."/>
            <person name="Juniper S.K."/>
            <person name="Young C.R."/>
            <person name="Angers B."/>
            <person name="Qian P.Y."/>
        </authorList>
    </citation>
    <scope>NUCLEOTIDE SEQUENCE</scope>
    <source>
        <strain evidence="5">P08H-3</strain>
    </source>
</reference>
<feature type="non-terminal residue" evidence="5">
    <location>
        <position position="714"/>
    </location>
</feature>
<dbReference type="Gene3D" id="2.60.120.200">
    <property type="match status" value="2"/>
</dbReference>
<feature type="domain" description="VWFA" evidence="4">
    <location>
        <begin position="366"/>
        <end position="543"/>
    </location>
</feature>
<dbReference type="InterPro" id="IPR036465">
    <property type="entry name" value="vWFA_dom_sf"/>
</dbReference>
<dbReference type="AlphaFoldDB" id="A0AAD9IZD8"/>
<evidence type="ECO:0000313" key="6">
    <source>
        <dbReference type="Proteomes" id="UP001208570"/>
    </source>
</evidence>
<name>A0AAD9IZD8_9ANNE</name>
<dbReference type="PROSITE" id="PS50060">
    <property type="entry name" value="MAM_2"/>
    <property type="match status" value="1"/>
</dbReference>
<evidence type="ECO:0000256" key="2">
    <source>
        <dbReference type="ARBA" id="ARBA00049648"/>
    </source>
</evidence>
<comment type="similarity">
    <text evidence="2">Belongs to the fibril-associated collagens with interrupted helices (FACIT) family.</text>
</comment>
<evidence type="ECO:0000259" key="3">
    <source>
        <dbReference type="PROSITE" id="PS50060"/>
    </source>
</evidence>
<dbReference type="InterPro" id="IPR000998">
    <property type="entry name" value="MAM_dom"/>
</dbReference>
<dbReference type="InterPro" id="IPR002035">
    <property type="entry name" value="VWF_A"/>
</dbReference>
<comment type="caution">
    <text evidence="5">The sequence shown here is derived from an EMBL/GenBank/DDBJ whole genome shotgun (WGS) entry which is preliminary data.</text>
</comment>
<keyword evidence="1" id="KW-0379">Hydroxylation</keyword>
<organism evidence="5 6">
    <name type="scientific">Paralvinella palmiformis</name>
    <dbReference type="NCBI Taxonomy" id="53620"/>
    <lineage>
        <taxon>Eukaryota</taxon>
        <taxon>Metazoa</taxon>
        <taxon>Spiralia</taxon>
        <taxon>Lophotrochozoa</taxon>
        <taxon>Annelida</taxon>
        <taxon>Polychaeta</taxon>
        <taxon>Sedentaria</taxon>
        <taxon>Canalipalpata</taxon>
        <taxon>Terebellida</taxon>
        <taxon>Terebelliformia</taxon>
        <taxon>Alvinellidae</taxon>
        <taxon>Paralvinella</taxon>
    </lineage>
</organism>
<dbReference type="SMART" id="SM00327">
    <property type="entry name" value="VWA"/>
    <property type="match status" value="2"/>
</dbReference>
<dbReference type="PRINTS" id="PR00453">
    <property type="entry name" value="VWFADOMAIN"/>
</dbReference>
<dbReference type="Pfam" id="PF00092">
    <property type="entry name" value="VWA"/>
    <property type="match status" value="2"/>
</dbReference>
<dbReference type="Proteomes" id="UP001208570">
    <property type="component" value="Unassembled WGS sequence"/>
</dbReference>
<evidence type="ECO:0000256" key="1">
    <source>
        <dbReference type="ARBA" id="ARBA00023278"/>
    </source>
</evidence>
<proteinExistence type="inferred from homology"/>
<dbReference type="CDD" id="cd01450">
    <property type="entry name" value="vWFA_subfamily_ECM"/>
    <property type="match status" value="1"/>
</dbReference>
<dbReference type="InterPro" id="IPR013320">
    <property type="entry name" value="ConA-like_dom_sf"/>
</dbReference>
<dbReference type="SMART" id="SM00137">
    <property type="entry name" value="MAM"/>
    <property type="match status" value="1"/>
</dbReference>
<dbReference type="GO" id="GO:0016020">
    <property type="term" value="C:membrane"/>
    <property type="evidence" value="ECO:0007669"/>
    <property type="project" value="InterPro"/>
</dbReference>
<gene>
    <name evidence="5" type="ORF">LSH36_875g00000</name>
</gene>
<dbReference type="PANTHER" id="PTHR24020:SF84">
    <property type="entry name" value="VWFA DOMAIN-CONTAINING PROTEIN"/>
    <property type="match status" value="1"/>
</dbReference>
<dbReference type="SUPFAM" id="SSF49899">
    <property type="entry name" value="Concanavalin A-like lectins/glucanases"/>
    <property type="match status" value="2"/>
</dbReference>
<dbReference type="EMBL" id="JAODUP010000875">
    <property type="protein sequence ID" value="KAK2143115.1"/>
    <property type="molecule type" value="Genomic_DNA"/>
</dbReference>
<dbReference type="CDD" id="cd06263">
    <property type="entry name" value="MAM"/>
    <property type="match status" value="1"/>
</dbReference>
<feature type="domain" description="VWFA" evidence="4">
    <location>
        <begin position="23"/>
        <end position="198"/>
    </location>
</feature>
<dbReference type="PROSITE" id="PS50234">
    <property type="entry name" value="VWFA"/>
    <property type="match status" value="2"/>
</dbReference>
<dbReference type="Gene3D" id="3.40.50.410">
    <property type="entry name" value="von Willebrand factor, type A domain"/>
    <property type="match status" value="2"/>
</dbReference>
<dbReference type="Pfam" id="PF00629">
    <property type="entry name" value="MAM"/>
    <property type="match status" value="1"/>
</dbReference>
<dbReference type="SUPFAM" id="SSF53300">
    <property type="entry name" value="vWA-like"/>
    <property type="match status" value="2"/>
</dbReference>
<sequence length="714" mass="80556">THNSIFQLNLFPERLTRRECTVDIGFVLDGSGSIKRNNWKKILTFVEEFQQRIDFRLHGARIAVVSFGNGATVHLRLNSFQNRRQFERAVSGIQYKDTNTNTAAGLRALRIVVFNETNGDRIEVPDVGILITDGVSTWGHKKTIPEAIKLREAGVRMFVIGMGKTYNRYEAAAIASKPTDNYLSSGTFAHMEALLEPLLRRVCNTDKGTFHPAAAVTATYSRLMYYCGFQDYETECNVMHDPKGQFTWKLKKPTGSDDLTSLSSNPEFSSSMCIESGDHKPGEHGTMYLPFGIIGTDVCLRFHYNVHHPTAGTLQIILDPDGQPKWSAQNTGGVWISHRQTVRLKYGQKITSCEDGILRSKDCQLDVGFLIDGSRTNRERGWKPIRSFISEFSRAIGYRLHGTRIAVVTFGYEATVNVKLNAYPNRNLFVGAVYTLYSNYTGENVYTAAGLRAMRTVVFNETNEIPNVIIYLTYGGSLRQRNATFAEASRLKHEGVKIFTIGIGNKYDKPEAEEIASEPAPNHTMATDFRNPKLSGARFASKVCPMYKVHLLYFCGFEEDDSQCTFNQRMSTSYVWIRTNKMTPTSDTGPVSAFRGKYYIYAEATGAKPWSTATLDVPFRITGTSFCFRFHYHMLGENIGQLELLVKDENYLGRRLWSKTGNQGQLWHHAKVPVQLKNGQKLVFRAARGNHKADRADIGLDHIKAWLGSCQRWP</sequence>
<evidence type="ECO:0000259" key="4">
    <source>
        <dbReference type="PROSITE" id="PS50234"/>
    </source>
</evidence>
<protein>
    <recommendedName>
        <fullName evidence="7">VWFA domain-containing protein</fullName>
    </recommendedName>
</protein>
<evidence type="ECO:0000313" key="5">
    <source>
        <dbReference type="EMBL" id="KAK2143115.1"/>
    </source>
</evidence>
<accession>A0AAD9IZD8</accession>
<keyword evidence="6" id="KW-1185">Reference proteome</keyword>
<feature type="domain" description="MAM" evidence="3">
    <location>
        <begin position="553"/>
        <end position="712"/>
    </location>
</feature>
<dbReference type="CDD" id="cd00198">
    <property type="entry name" value="vWFA"/>
    <property type="match status" value="1"/>
</dbReference>
<evidence type="ECO:0008006" key="7">
    <source>
        <dbReference type="Google" id="ProtNLM"/>
    </source>
</evidence>
<dbReference type="PANTHER" id="PTHR24020">
    <property type="entry name" value="COLLAGEN ALPHA"/>
    <property type="match status" value="1"/>
</dbReference>